<dbReference type="InterPro" id="IPR018445">
    <property type="entry name" value="Put_Phosphate_transp_reg"/>
</dbReference>
<sequence>MPKKIDYFNMLVNLGQKATSASNLLNRILKEFDYKDMKYLMVEMQEIEKEADVIVHDLNKSLVDQFILPIKREDFFDIAQSIDSIIDSIETITQYFYMFAVKELRHEATLFAGIISECVETINLILINLKKTKKLTEINEHLNKLTYLEDKADKIYINSTKKLFKEENDPLILTQWEEIIYRMEKCCDKCKYTGTVIGRIFLKNS</sequence>
<dbReference type="Gene3D" id="1.20.58.220">
    <property type="entry name" value="Phosphate transport system protein phou homolog 2, domain 2"/>
    <property type="match status" value="1"/>
</dbReference>
<dbReference type="InterPro" id="IPR052912">
    <property type="entry name" value="UPF0111_domain"/>
</dbReference>
<evidence type="ECO:0000313" key="2">
    <source>
        <dbReference type="EMBL" id="MBP2025441.1"/>
    </source>
</evidence>
<keyword evidence="3" id="KW-1185">Reference proteome</keyword>
<organism evidence="2 3">
    <name type="scientific">Peptoniphilus stercorisuis</name>
    <dbReference type="NCBI Taxonomy" id="1436965"/>
    <lineage>
        <taxon>Bacteria</taxon>
        <taxon>Bacillati</taxon>
        <taxon>Bacillota</taxon>
        <taxon>Tissierellia</taxon>
        <taxon>Tissierellales</taxon>
        <taxon>Peptoniphilaceae</taxon>
        <taxon>Peptoniphilus</taxon>
    </lineage>
</organism>
<dbReference type="Proteomes" id="UP001519306">
    <property type="component" value="Unassembled WGS sequence"/>
</dbReference>
<reference evidence="2 3" key="1">
    <citation type="submission" date="2021-03" db="EMBL/GenBank/DDBJ databases">
        <title>Genomic Encyclopedia of Type Strains, Phase IV (KMG-IV): sequencing the most valuable type-strain genomes for metagenomic binning, comparative biology and taxonomic classification.</title>
        <authorList>
            <person name="Goeker M."/>
        </authorList>
    </citation>
    <scope>NUCLEOTIDE SEQUENCE [LARGE SCALE GENOMIC DNA]</scope>
    <source>
        <strain evidence="2 3">DSM 27563</strain>
    </source>
</reference>
<name>A0ABS4KE31_9FIRM</name>
<dbReference type="EMBL" id="JAGGLJ010000007">
    <property type="protein sequence ID" value="MBP2025441.1"/>
    <property type="molecule type" value="Genomic_DNA"/>
</dbReference>
<dbReference type="PANTHER" id="PTHR37298:SF1">
    <property type="entry name" value="UPF0111 PROTEIN YKAA"/>
    <property type="match status" value="1"/>
</dbReference>
<accession>A0ABS4KE31</accession>
<protein>
    <submittedName>
        <fullName evidence="2">Phosphate transport protein (TIGR00153 family)</fullName>
    </submittedName>
</protein>
<evidence type="ECO:0000256" key="1">
    <source>
        <dbReference type="ARBA" id="ARBA00008591"/>
    </source>
</evidence>
<dbReference type="RefSeq" id="WP_210060731.1">
    <property type="nucleotide sequence ID" value="NZ_JAGGLJ010000007.1"/>
</dbReference>
<comment type="caution">
    <text evidence="2">The sequence shown here is derived from an EMBL/GenBank/DDBJ whole genome shotgun (WGS) entry which is preliminary data.</text>
</comment>
<evidence type="ECO:0000313" key="3">
    <source>
        <dbReference type="Proteomes" id="UP001519306"/>
    </source>
</evidence>
<comment type="similarity">
    <text evidence="1">Belongs to the UPF0111 family.</text>
</comment>
<dbReference type="InterPro" id="IPR038078">
    <property type="entry name" value="PhoU-like_sf"/>
</dbReference>
<gene>
    <name evidence="2" type="ORF">J2Z71_000971</name>
</gene>
<dbReference type="Pfam" id="PF01865">
    <property type="entry name" value="PhoU_div"/>
    <property type="match status" value="1"/>
</dbReference>
<dbReference type="PANTHER" id="PTHR37298">
    <property type="entry name" value="UPF0111 PROTEIN YKAA"/>
    <property type="match status" value="1"/>
</dbReference>
<proteinExistence type="inferred from homology"/>